<keyword evidence="2" id="KW-1185">Reference proteome</keyword>
<evidence type="ECO:0000313" key="2">
    <source>
        <dbReference type="Proteomes" id="UP001165960"/>
    </source>
</evidence>
<protein>
    <submittedName>
        <fullName evidence="1">Uncharacterized protein</fullName>
    </submittedName>
</protein>
<accession>A0ACC2STQ7</accession>
<dbReference type="EMBL" id="QTSX02004330">
    <property type="protein sequence ID" value="KAJ9065690.1"/>
    <property type="molecule type" value="Genomic_DNA"/>
</dbReference>
<name>A0ACC2STQ7_9FUNG</name>
<evidence type="ECO:0000313" key="1">
    <source>
        <dbReference type="EMBL" id="KAJ9065690.1"/>
    </source>
</evidence>
<comment type="caution">
    <text evidence="1">The sequence shown here is derived from an EMBL/GenBank/DDBJ whole genome shotgun (WGS) entry which is preliminary data.</text>
</comment>
<organism evidence="1 2">
    <name type="scientific">Entomophthora muscae</name>
    <dbReference type="NCBI Taxonomy" id="34485"/>
    <lineage>
        <taxon>Eukaryota</taxon>
        <taxon>Fungi</taxon>
        <taxon>Fungi incertae sedis</taxon>
        <taxon>Zoopagomycota</taxon>
        <taxon>Entomophthoromycotina</taxon>
        <taxon>Entomophthoromycetes</taxon>
        <taxon>Entomophthorales</taxon>
        <taxon>Entomophthoraceae</taxon>
        <taxon>Entomophthora</taxon>
    </lineage>
</organism>
<proteinExistence type="predicted"/>
<sequence>MTQLFAKLLDNYGIDVKCAQEWEDEGVRLQDIIKWRSLGFSMETSKKWLARQFKVDAAMKWHQAGADLRSAFIFCKHQVSCNDAGLWMATKLPYNVMSYIVRMHISYAQASPWIMSKYPVEEIVEFVKCGLPRAHTRAIMALGLPPAEAKAYYDAFPDSSAWE</sequence>
<dbReference type="Proteomes" id="UP001165960">
    <property type="component" value="Unassembled WGS sequence"/>
</dbReference>
<reference evidence="1" key="1">
    <citation type="submission" date="2022-04" db="EMBL/GenBank/DDBJ databases">
        <title>Genome of the entomopathogenic fungus Entomophthora muscae.</title>
        <authorList>
            <person name="Elya C."/>
            <person name="Lovett B.R."/>
            <person name="Lee E."/>
            <person name="Macias A.M."/>
            <person name="Hajek A.E."/>
            <person name="De Bivort B.L."/>
            <person name="Kasson M.T."/>
            <person name="De Fine Licht H.H."/>
            <person name="Stajich J.E."/>
        </authorList>
    </citation>
    <scope>NUCLEOTIDE SEQUENCE</scope>
    <source>
        <strain evidence="1">Berkeley</strain>
    </source>
</reference>
<gene>
    <name evidence="1" type="ORF">DSO57_1016921</name>
</gene>